<sequence>MEISGQSLIEADINTVWAGLNDPEVLQASIPGCESLEATGENQFKATVSIKIGPVKARFQGEVTLKDLNPPNGYVIVGSGSAGPMGAAKGNAEVTLSRESQGTRLDYTVNADLSGKIAQLGGRLIQSTAGVLAKQFFKNFSTQIEKPALTTPASNLSQSTNTVTGTSNIWIYIGIGAVLLGIIAYVVTA</sequence>
<dbReference type="PANTHER" id="PTHR38588:SF1">
    <property type="entry name" value="BLL0334 PROTEIN"/>
    <property type="match status" value="1"/>
</dbReference>
<dbReference type="EMBL" id="LMCB01000152">
    <property type="protein sequence ID" value="KZL05404.1"/>
    <property type="molecule type" value="Genomic_DNA"/>
</dbReference>
<dbReference type="AlphaFoldDB" id="A0A165T423"/>
<keyword evidence="1" id="KW-0472">Membrane</keyword>
<dbReference type="Gene3D" id="3.30.530.20">
    <property type="match status" value="1"/>
</dbReference>
<proteinExistence type="predicted"/>
<gene>
    <name evidence="2" type="ORF">PsAD2_04329</name>
</gene>
<evidence type="ECO:0000313" key="3">
    <source>
        <dbReference type="Proteomes" id="UP000076577"/>
    </source>
</evidence>
<keyword evidence="1" id="KW-1133">Transmembrane helix</keyword>
<feature type="transmembrane region" description="Helical" evidence="1">
    <location>
        <begin position="169"/>
        <end position="187"/>
    </location>
</feature>
<evidence type="ECO:0000313" key="2">
    <source>
        <dbReference type="EMBL" id="KZL05404.1"/>
    </source>
</evidence>
<evidence type="ECO:0000256" key="1">
    <source>
        <dbReference type="SAM" id="Phobius"/>
    </source>
</evidence>
<dbReference type="CDD" id="cd05018">
    <property type="entry name" value="CoxG"/>
    <property type="match status" value="1"/>
</dbReference>
<name>A0A165T423_9HYPH</name>
<keyword evidence="1" id="KW-0812">Transmembrane</keyword>
<dbReference type="Proteomes" id="UP000076577">
    <property type="component" value="Unassembled WGS sequence"/>
</dbReference>
<dbReference type="InterPro" id="IPR023393">
    <property type="entry name" value="START-like_dom_sf"/>
</dbReference>
<comment type="caution">
    <text evidence="2">The sequence shown here is derived from an EMBL/GenBank/DDBJ whole genome shotgun (WGS) entry which is preliminary data.</text>
</comment>
<accession>A0A165T423</accession>
<dbReference type="SUPFAM" id="SSF55961">
    <property type="entry name" value="Bet v1-like"/>
    <property type="match status" value="1"/>
</dbReference>
<dbReference type="OrthoDB" id="9808623at2"/>
<dbReference type="PANTHER" id="PTHR38588">
    <property type="entry name" value="BLL0334 PROTEIN"/>
    <property type="match status" value="1"/>
</dbReference>
<organism evidence="2 3">
    <name type="scientific">Pseudovibrio axinellae</name>
    <dbReference type="NCBI Taxonomy" id="989403"/>
    <lineage>
        <taxon>Bacteria</taxon>
        <taxon>Pseudomonadati</taxon>
        <taxon>Pseudomonadota</taxon>
        <taxon>Alphaproteobacteria</taxon>
        <taxon>Hyphomicrobiales</taxon>
        <taxon>Stappiaceae</taxon>
        <taxon>Pseudovibrio</taxon>
    </lineage>
</organism>
<dbReference type="InterPro" id="IPR010419">
    <property type="entry name" value="CO_DH_gsu"/>
</dbReference>
<dbReference type="PATRIC" id="fig|989403.3.peg.4742"/>
<dbReference type="STRING" id="989403.SAMN05421798_101928"/>
<reference evidence="2 3" key="1">
    <citation type="journal article" date="2016" name="Front. Microbiol.">
        <title>Comparative Genomic Analysis Reveals a Diverse Repertoire of Genes Involved in Prokaryote-Eukaryote Interactions within the Pseudovibrio Genus.</title>
        <authorList>
            <person name="Romano S."/>
            <person name="Fernandez-Guerra A."/>
            <person name="Reen F.J."/>
            <person name="Glockner F.O."/>
            <person name="Crowley S.P."/>
            <person name="O'Sullivan O."/>
            <person name="Cotter P.D."/>
            <person name="Adams C."/>
            <person name="Dobson A.D."/>
            <person name="O'Gara F."/>
        </authorList>
    </citation>
    <scope>NUCLEOTIDE SEQUENCE [LARGE SCALE GENOMIC DNA]</scope>
    <source>
        <strain evidence="2 3">Ad2</strain>
    </source>
</reference>
<keyword evidence="3" id="KW-1185">Reference proteome</keyword>
<dbReference type="RefSeq" id="WP_074881769.1">
    <property type="nucleotide sequence ID" value="NZ_FOFM01000001.1"/>
</dbReference>
<protein>
    <submittedName>
        <fullName evidence="2">Carbon monoxide dehydrogenase subunit G (CoxG)</fullName>
    </submittedName>
</protein>
<dbReference type="Pfam" id="PF06240">
    <property type="entry name" value="COXG"/>
    <property type="match status" value="1"/>
</dbReference>